<feature type="transmembrane region" description="Helical" evidence="6">
    <location>
        <begin position="488"/>
        <end position="508"/>
    </location>
</feature>
<gene>
    <name evidence="7" type="ORF">HETSPECPRED_001138</name>
</gene>
<reference evidence="7" key="1">
    <citation type="submission" date="2021-03" db="EMBL/GenBank/DDBJ databases">
        <authorList>
            <person name="Tagirdzhanova G."/>
        </authorList>
    </citation>
    <scope>NUCLEOTIDE SEQUENCE</scope>
</reference>
<keyword evidence="2" id="KW-0813">Transport</keyword>
<feature type="transmembrane region" description="Helical" evidence="6">
    <location>
        <begin position="411"/>
        <end position="435"/>
    </location>
</feature>
<dbReference type="PANTHER" id="PTHR45649">
    <property type="entry name" value="AMINO-ACID PERMEASE BAT1"/>
    <property type="match status" value="1"/>
</dbReference>
<dbReference type="Proteomes" id="UP000664521">
    <property type="component" value="Unassembled WGS sequence"/>
</dbReference>
<name>A0A8H3J0V3_9LECA</name>
<evidence type="ECO:0000313" key="7">
    <source>
        <dbReference type="EMBL" id="CAF9938634.1"/>
    </source>
</evidence>
<feature type="transmembrane region" description="Helical" evidence="6">
    <location>
        <begin position="244"/>
        <end position="263"/>
    </location>
</feature>
<dbReference type="EMBL" id="CAJPDS010000116">
    <property type="protein sequence ID" value="CAF9938634.1"/>
    <property type="molecule type" value="Genomic_DNA"/>
</dbReference>
<evidence type="ECO:0000256" key="6">
    <source>
        <dbReference type="SAM" id="Phobius"/>
    </source>
</evidence>
<keyword evidence="8" id="KW-1185">Reference proteome</keyword>
<keyword evidence="5 6" id="KW-0472">Membrane</keyword>
<feature type="transmembrane region" description="Helical" evidence="6">
    <location>
        <begin position="51"/>
        <end position="72"/>
    </location>
</feature>
<keyword evidence="3 6" id="KW-0812">Transmembrane</keyword>
<feature type="transmembrane region" description="Helical" evidence="6">
    <location>
        <begin position="385"/>
        <end position="405"/>
    </location>
</feature>
<dbReference type="PIRSF" id="PIRSF006060">
    <property type="entry name" value="AA_transporter"/>
    <property type="match status" value="1"/>
</dbReference>
<evidence type="ECO:0008006" key="9">
    <source>
        <dbReference type="Google" id="ProtNLM"/>
    </source>
</evidence>
<dbReference type="PANTHER" id="PTHR45649:SF1">
    <property type="entry name" value="TRANSPORTER, PUTATIVE (EUROFUNG)-RELATED"/>
    <property type="match status" value="1"/>
</dbReference>
<comment type="caution">
    <text evidence="7">The sequence shown here is derived from an EMBL/GenBank/DDBJ whole genome shotgun (WGS) entry which is preliminary data.</text>
</comment>
<feature type="transmembrane region" description="Helical" evidence="6">
    <location>
        <begin position="130"/>
        <end position="158"/>
    </location>
</feature>
<evidence type="ECO:0000256" key="3">
    <source>
        <dbReference type="ARBA" id="ARBA00022692"/>
    </source>
</evidence>
<dbReference type="Pfam" id="PF13520">
    <property type="entry name" value="AA_permease_2"/>
    <property type="match status" value="1"/>
</dbReference>
<comment type="subcellular location">
    <subcellularLocation>
        <location evidence="1">Membrane</location>
        <topology evidence="1">Multi-pass membrane protein</topology>
    </subcellularLocation>
</comment>
<feature type="transmembrane region" description="Helical" evidence="6">
    <location>
        <begin position="206"/>
        <end position="224"/>
    </location>
</feature>
<dbReference type="GO" id="GO:0016020">
    <property type="term" value="C:membrane"/>
    <property type="evidence" value="ECO:0007669"/>
    <property type="project" value="UniProtKB-SubCell"/>
</dbReference>
<proteinExistence type="predicted"/>
<evidence type="ECO:0000256" key="1">
    <source>
        <dbReference type="ARBA" id="ARBA00004141"/>
    </source>
</evidence>
<dbReference type="OrthoDB" id="3257095at2759"/>
<protein>
    <recommendedName>
        <fullName evidence="9">Amino acid transporter</fullName>
    </recommendedName>
</protein>
<keyword evidence="4 6" id="KW-1133">Transmembrane helix</keyword>
<dbReference type="Gene3D" id="1.20.1740.10">
    <property type="entry name" value="Amino acid/polyamine transporter I"/>
    <property type="match status" value="1"/>
</dbReference>
<feature type="transmembrane region" description="Helical" evidence="6">
    <location>
        <begin position="455"/>
        <end position="476"/>
    </location>
</feature>
<feature type="transmembrane region" description="Helical" evidence="6">
    <location>
        <begin position="284"/>
        <end position="304"/>
    </location>
</feature>
<dbReference type="InterPro" id="IPR002293">
    <property type="entry name" value="AA/rel_permease1"/>
</dbReference>
<organism evidence="7 8">
    <name type="scientific">Heterodermia speciosa</name>
    <dbReference type="NCBI Taxonomy" id="116794"/>
    <lineage>
        <taxon>Eukaryota</taxon>
        <taxon>Fungi</taxon>
        <taxon>Dikarya</taxon>
        <taxon>Ascomycota</taxon>
        <taxon>Pezizomycotina</taxon>
        <taxon>Lecanoromycetes</taxon>
        <taxon>OSLEUM clade</taxon>
        <taxon>Lecanoromycetidae</taxon>
        <taxon>Caliciales</taxon>
        <taxon>Physciaceae</taxon>
        <taxon>Heterodermia</taxon>
    </lineage>
</organism>
<evidence type="ECO:0000256" key="2">
    <source>
        <dbReference type="ARBA" id="ARBA00022448"/>
    </source>
</evidence>
<accession>A0A8H3J0V3</accession>
<sequence>MSAIEMIEDTDLKSGASVRHTEEGLRSSLSNDERVLARFGKRQQLRRGFRTLSAVGLTCGLTLTWITISMTLQYGLQNGGPAGLFYGYLVAWSGAALQAVVMAEMASMIPLAGGPFNWVSVLSPSWCRKFLSYLAGWLSVIAWQSFVAETCFICGTLLQGLLILNYPWYVPQRWHGTLLFWAVLSVGLLINTWLGRQLPRIEGLMLFLYIMGFFGVLIPLIYLSPHKSAHDVFTVFQNLGGWSTTSLSFFVGFVTVSGSLVGVDGCDHIAEEIQNAPKIIPVSMLSSIAFNGSLGFSMLLALLFCMGDIVDQTQSKTGYPVIDIYTYAVGSVGGGTALTVVVLAVNIFSSGSVVATASRMLWAFSRENGLPFSEYLSKVHRGTRLPLFAIFATAILNVLVSFINIASTAAFQAFVGVTIASWFTSFLLASSVMLYKRLTTNESELPWGPFRLKRWGVPVTIVAQAYTLIGLFWSFWPSSPDVTAESMNYSSLMFGGAMLFSLLFWVLWGRKVYVGPILEIDGRTVGDI</sequence>
<dbReference type="AlphaFoldDB" id="A0A8H3J0V3"/>
<feature type="transmembrane region" description="Helical" evidence="6">
    <location>
        <begin position="324"/>
        <end position="349"/>
    </location>
</feature>
<feature type="transmembrane region" description="Helical" evidence="6">
    <location>
        <begin position="84"/>
        <end position="109"/>
    </location>
</feature>
<evidence type="ECO:0000256" key="5">
    <source>
        <dbReference type="ARBA" id="ARBA00023136"/>
    </source>
</evidence>
<dbReference type="GO" id="GO:0022857">
    <property type="term" value="F:transmembrane transporter activity"/>
    <property type="evidence" value="ECO:0007669"/>
    <property type="project" value="InterPro"/>
</dbReference>
<feature type="transmembrane region" description="Helical" evidence="6">
    <location>
        <begin position="178"/>
        <end position="194"/>
    </location>
</feature>
<evidence type="ECO:0000313" key="8">
    <source>
        <dbReference type="Proteomes" id="UP000664521"/>
    </source>
</evidence>
<evidence type="ECO:0000256" key="4">
    <source>
        <dbReference type="ARBA" id="ARBA00022989"/>
    </source>
</evidence>